<dbReference type="AlphaFoldDB" id="A0A7X1B325"/>
<feature type="transmembrane region" description="Helical" evidence="2">
    <location>
        <begin position="45"/>
        <end position="68"/>
    </location>
</feature>
<dbReference type="NCBIfam" id="TIGR00792">
    <property type="entry name" value="gph"/>
    <property type="match status" value="1"/>
</dbReference>
<dbReference type="GO" id="GO:0015293">
    <property type="term" value="F:symporter activity"/>
    <property type="evidence" value="ECO:0007669"/>
    <property type="project" value="InterPro"/>
</dbReference>
<comment type="caution">
    <text evidence="3">The sequence shown here is derived from an EMBL/GenBank/DDBJ whole genome shotgun (WGS) entry which is preliminary data.</text>
</comment>
<dbReference type="PANTHER" id="PTHR11328:SF24">
    <property type="entry name" value="MAJOR FACILITATOR SUPERFAMILY (MFS) PROFILE DOMAIN-CONTAINING PROTEIN"/>
    <property type="match status" value="1"/>
</dbReference>
<dbReference type="GO" id="GO:0008643">
    <property type="term" value="P:carbohydrate transport"/>
    <property type="evidence" value="ECO:0007669"/>
    <property type="project" value="InterPro"/>
</dbReference>
<feature type="transmembrane region" description="Helical" evidence="2">
    <location>
        <begin position="208"/>
        <end position="230"/>
    </location>
</feature>
<accession>A0A7X1B325</accession>
<evidence type="ECO:0000313" key="3">
    <source>
        <dbReference type="EMBL" id="MBC2604750.1"/>
    </source>
</evidence>
<feature type="transmembrane region" description="Helical" evidence="2">
    <location>
        <begin position="127"/>
        <end position="152"/>
    </location>
</feature>
<evidence type="ECO:0000313" key="4">
    <source>
        <dbReference type="Proteomes" id="UP000526501"/>
    </source>
</evidence>
<sequence>MPDTPMTTAVSPAAGESGKLGFLEKFGFGVGDLASNLLFQTFNMFLLFFYTDVVGLSAGAVFWIFLIAKLWDTINDPMMGAIADRTHTRWGRYRPYIFGLAIPYGISAYLLFTIPDISDSAKAIYCGATYIFATMMYTGVNIPYCALMGVITPDVQERTSVSQYRFFMAFAGAWLINTFTLPLVRLFGGDESSPTYNEEIGYDPVSGYPTAMIVFGLLAVLLFFMTFFTTKERVVPVKKENSSFKEDVKDLMGNFPWLILFSSAVLNLANVAVRNGAMLYFLSYYVEGAGKVLFNVNFGFFELEVTRTALFMSAGALATMLGVLPTQYLTRRFEKRSLYIFFMLAQGVSIAAIYFVPGSNYNMILVLHLLASFFAGPGPVIVFSMYADVADYSEWKTSRRATGLIIATILFAIKGGLWIGGQLNTGVLYLIDYSKETATQPDVLNGIAVLFTWIPGILSALAGIILLKYAISDALMRKIQTELEERKAGTV</sequence>
<feature type="transmembrane region" description="Helical" evidence="2">
    <location>
        <begin position="164"/>
        <end position="188"/>
    </location>
</feature>
<protein>
    <submittedName>
        <fullName evidence="3">MFS transporter</fullName>
    </submittedName>
</protein>
<reference evidence="3 4" key="1">
    <citation type="submission" date="2020-07" db="EMBL/GenBank/DDBJ databases">
        <authorList>
            <person name="Feng X."/>
        </authorList>
    </citation>
    <scope>NUCLEOTIDE SEQUENCE [LARGE SCALE GENOMIC DNA]</scope>
    <source>
        <strain evidence="3 4">JCM23202</strain>
    </source>
</reference>
<comment type="similarity">
    <text evidence="1">Belongs to the sodium:galactoside symporter (TC 2.A.2) family.</text>
</comment>
<keyword evidence="2" id="KW-0472">Membrane</keyword>
<dbReference type="EMBL" id="JACHVC010000001">
    <property type="protein sequence ID" value="MBC2604750.1"/>
    <property type="molecule type" value="Genomic_DNA"/>
</dbReference>
<dbReference type="GO" id="GO:0006814">
    <property type="term" value="P:sodium ion transport"/>
    <property type="evidence" value="ECO:0007669"/>
    <property type="project" value="InterPro"/>
</dbReference>
<feature type="transmembrane region" description="Helical" evidence="2">
    <location>
        <begin position="443"/>
        <end position="467"/>
    </location>
</feature>
<dbReference type="InterPro" id="IPR039672">
    <property type="entry name" value="MFS_2"/>
</dbReference>
<dbReference type="Gene3D" id="1.20.1250.20">
    <property type="entry name" value="MFS general substrate transporter like domains"/>
    <property type="match status" value="2"/>
</dbReference>
<dbReference type="CDD" id="cd17332">
    <property type="entry name" value="MFS_MelB_like"/>
    <property type="match status" value="1"/>
</dbReference>
<dbReference type="SUPFAM" id="SSF103473">
    <property type="entry name" value="MFS general substrate transporter"/>
    <property type="match status" value="1"/>
</dbReference>
<dbReference type="InterPro" id="IPR036259">
    <property type="entry name" value="MFS_trans_sf"/>
</dbReference>
<name>A0A7X1B325_9BACT</name>
<evidence type="ECO:0000256" key="2">
    <source>
        <dbReference type="SAM" id="Phobius"/>
    </source>
</evidence>
<keyword evidence="4" id="KW-1185">Reference proteome</keyword>
<keyword evidence="2" id="KW-1133">Transmembrane helix</keyword>
<dbReference type="Pfam" id="PF13347">
    <property type="entry name" value="MFS_2"/>
    <property type="match status" value="1"/>
</dbReference>
<evidence type="ECO:0000256" key="1">
    <source>
        <dbReference type="ARBA" id="ARBA00009617"/>
    </source>
</evidence>
<feature type="transmembrane region" description="Helical" evidence="2">
    <location>
        <begin position="251"/>
        <end position="273"/>
    </location>
</feature>
<dbReference type="PANTHER" id="PTHR11328">
    <property type="entry name" value="MAJOR FACILITATOR SUPERFAMILY DOMAIN-CONTAINING PROTEIN"/>
    <property type="match status" value="1"/>
</dbReference>
<dbReference type="RefSeq" id="WP_185658637.1">
    <property type="nucleotide sequence ID" value="NZ_CAWPOO010000001.1"/>
</dbReference>
<dbReference type="InterPro" id="IPR001927">
    <property type="entry name" value="Na/Gal_symport"/>
</dbReference>
<dbReference type="Proteomes" id="UP000526501">
    <property type="component" value="Unassembled WGS sequence"/>
</dbReference>
<organism evidence="3 4">
    <name type="scientific">Pelagicoccus albus</name>
    <dbReference type="NCBI Taxonomy" id="415222"/>
    <lineage>
        <taxon>Bacteria</taxon>
        <taxon>Pseudomonadati</taxon>
        <taxon>Verrucomicrobiota</taxon>
        <taxon>Opitutia</taxon>
        <taxon>Puniceicoccales</taxon>
        <taxon>Pelagicoccaceae</taxon>
        <taxon>Pelagicoccus</taxon>
    </lineage>
</organism>
<dbReference type="GO" id="GO:0005886">
    <property type="term" value="C:plasma membrane"/>
    <property type="evidence" value="ECO:0007669"/>
    <property type="project" value="TreeGrafter"/>
</dbReference>
<feature type="transmembrane region" description="Helical" evidence="2">
    <location>
        <begin position="95"/>
        <end position="115"/>
    </location>
</feature>
<keyword evidence="2" id="KW-0812">Transmembrane</keyword>
<gene>
    <name evidence="3" type="ORF">H5P27_01635</name>
</gene>
<proteinExistence type="inferred from homology"/>
<feature type="transmembrane region" description="Helical" evidence="2">
    <location>
        <begin position="401"/>
        <end position="423"/>
    </location>
</feature>
<feature type="transmembrane region" description="Helical" evidence="2">
    <location>
        <begin position="363"/>
        <end position="389"/>
    </location>
</feature>
<feature type="transmembrane region" description="Helical" evidence="2">
    <location>
        <begin position="308"/>
        <end position="326"/>
    </location>
</feature>
<feature type="transmembrane region" description="Helical" evidence="2">
    <location>
        <begin position="338"/>
        <end position="357"/>
    </location>
</feature>